<dbReference type="EMBL" id="CP050124">
    <property type="protein sequence ID" value="QIP41760.1"/>
    <property type="molecule type" value="Genomic_DNA"/>
</dbReference>
<sequence>MADSSTRDAAIRRELGVPPTFDLVRHARNLARVFFPALVIALLVGGIVYAVRGSATPVYQSDIVAEVQSASQIVVTDANLGQLVAPYVALATDSDVVAAIHDQLNNGWTTADVSSHISVTPGTSPALVFVKATAFSQADADALARIVVATLSDAQARRNADTLDRRTRVLTDDIARLNGDLDAARRESLDEYETPADDPTIKADLDARLEQLRQLRSTVSGSDRLQLLSAPAGTGLPVAPKPLVESAVAFLVVLILAAEILSACRGRFSSRVTDAWARRTARKYGASLLLQHSEAAEVPPNLALTICQRASLGDHVLVLSGDGVLSTSWDVPAHVRSGVSRYSLKSDWWRRFDSNGTGFALVVVSAQHANQREIVECLRALAEVDVARTLVLVGPSAPEPLLDVLTLAVLRRRRRPASSVKLAAEPTNSATNSQAPSDSAWVKSGAPRLNEPSVAVPYGMDTSALDSRRDRASLVDAKTVSIAKKNLPKAMPKPSAGVELEEPQIVQAVDVEGAGVEASAVEISGAESTSNDATGVEASGEADGIDSEASTERIMLTSKDIAEIRKRRQRTRVSLIRSDSADGQSES</sequence>
<evidence type="ECO:0000256" key="2">
    <source>
        <dbReference type="SAM" id="Phobius"/>
    </source>
</evidence>
<feature type="region of interest" description="Disordered" evidence="1">
    <location>
        <begin position="418"/>
        <end position="445"/>
    </location>
</feature>
<feature type="compositionally biased region" description="Polar residues" evidence="1">
    <location>
        <begin position="426"/>
        <end position="437"/>
    </location>
</feature>
<keyword evidence="2" id="KW-0812">Transmembrane</keyword>
<proteinExistence type="predicted"/>
<organism evidence="3 4">
    <name type="scientific">Rhodococcus erythropolis</name>
    <name type="common">Arthrobacter picolinophilus</name>
    <dbReference type="NCBI Taxonomy" id="1833"/>
    <lineage>
        <taxon>Bacteria</taxon>
        <taxon>Bacillati</taxon>
        <taxon>Actinomycetota</taxon>
        <taxon>Actinomycetes</taxon>
        <taxon>Mycobacteriales</taxon>
        <taxon>Nocardiaceae</taxon>
        <taxon>Rhodococcus</taxon>
        <taxon>Rhodococcus erythropolis group</taxon>
    </lineage>
</organism>
<accession>A0A6G9CY70</accession>
<feature type="region of interest" description="Disordered" evidence="1">
    <location>
        <begin position="567"/>
        <end position="587"/>
    </location>
</feature>
<evidence type="ECO:0000256" key="1">
    <source>
        <dbReference type="SAM" id="MobiDB-lite"/>
    </source>
</evidence>
<feature type="region of interest" description="Disordered" evidence="1">
    <location>
        <begin position="522"/>
        <end position="551"/>
    </location>
</feature>
<dbReference type="AlphaFoldDB" id="A0A6G9CY70"/>
<protein>
    <submittedName>
        <fullName evidence="3">Uncharacterized protein</fullName>
    </submittedName>
</protein>
<dbReference type="Proteomes" id="UP000502345">
    <property type="component" value="Chromosome"/>
</dbReference>
<dbReference type="RefSeq" id="WP_166502517.1">
    <property type="nucleotide sequence ID" value="NZ_CP050124.1"/>
</dbReference>
<feature type="transmembrane region" description="Helical" evidence="2">
    <location>
        <begin position="33"/>
        <end position="51"/>
    </location>
</feature>
<evidence type="ECO:0000313" key="4">
    <source>
        <dbReference type="Proteomes" id="UP000502345"/>
    </source>
</evidence>
<keyword evidence="2" id="KW-0472">Membrane</keyword>
<keyword evidence="2" id="KW-1133">Transmembrane helix</keyword>
<evidence type="ECO:0000313" key="3">
    <source>
        <dbReference type="EMBL" id="QIP41760.1"/>
    </source>
</evidence>
<gene>
    <name evidence="3" type="ORF">G9444_4516</name>
</gene>
<reference evidence="3 4" key="1">
    <citation type="submission" date="2020-03" db="EMBL/GenBank/DDBJ databases">
        <title>Screen low temperature-resistant strains for efficient degradation of petroleum hydrocarbons under the low temperature.</title>
        <authorList>
            <person name="Wang Y."/>
            <person name="Chen J."/>
        </authorList>
    </citation>
    <scope>NUCLEOTIDE SEQUENCE [LARGE SCALE GENOMIC DNA]</scope>
    <source>
        <strain evidence="3 4">KB1</strain>
    </source>
</reference>
<name>A0A6G9CY70_RHOER</name>